<evidence type="ECO:0000256" key="1">
    <source>
        <dbReference type="ARBA" id="ARBA00004651"/>
    </source>
</evidence>
<feature type="transmembrane region" description="Helical" evidence="7">
    <location>
        <begin position="52"/>
        <end position="80"/>
    </location>
</feature>
<evidence type="ECO:0000256" key="3">
    <source>
        <dbReference type="ARBA" id="ARBA00022475"/>
    </source>
</evidence>
<dbReference type="Proteomes" id="UP000199729">
    <property type="component" value="Chromosome"/>
</dbReference>
<evidence type="ECO:0000256" key="6">
    <source>
        <dbReference type="ARBA" id="ARBA00023136"/>
    </source>
</evidence>
<feature type="transmembrane region" description="Helical" evidence="7">
    <location>
        <begin position="124"/>
        <end position="146"/>
    </location>
</feature>
<evidence type="ECO:0000256" key="7">
    <source>
        <dbReference type="SAM" id="Phobius"/>
    </source>
</evidence>
<dbReference type="RefSeq" id="WP_198301539.1">
    <property type="nucleotide sequence ID" value="NZ_CP022423.1"/>
</dbReference>
<feature type="transmembrane region" description="Helical" evidence="7">
    <location>
        <begin position="86"/>
        <end position="103"/>
    </location>
</feature>
<comment type="subcellular location">
    <subcellularLocation>
        <location evidence="1">Cell membrane</location>
        <topology evidence="1">Multi-pass membrane protein</topology>
    </subcellularLocation>
</comment>
<keyword evidence="9" id="KW-1185">Reference proteome</keyword>
<organism evidence="8 9">
    <name type="scientific">Vitreoscilla filiformis</name>
    <dbReference type="NCBI Taxonomy" id="63"/>
    <lineage>
        <taxon>Bacteria</taxon>
        <taxon>Pseudomonadati</taxon>
        <taxon>Pseudomonadota</taxon>
        <taxon>Betaproteobacteria</taxon>
        <taxon>Neisseriales</taxon>
        <taxon>Neisseriaceae</taxon>
        <taxon>Vitreoscilla</taxon>
    </lineage>
</organism>
<dbReference type="GO" id="GO:0005886">
    <property type="term" value="C:plasma membrane"/>
    <property type="evidence" value="ECO:0007669"/>
    <property type="project" value="UniProtKB-SubCell"/>
</dbReference>
<dbReference type="PANTHER" id="PTHR30086">
    <property type="entry name" value="ARGININE EXPORTER PROTEIN ARGO"/>
    <property type="match status" value="1"/>
</dbReference>
<reference evidence="8 9" key="1">
    <citation type="submission" date="2017-07" db="EMBL/GenBank/DDBJ databases">
        <title>Complete Genome Sequence of the cosmetic ferment Vitreoscilla filiformis (ATCC15551).</title>
        <authorList>
            <person name="Contreras S."/>
            <person name="Sagory-Zalkind P."/>
            <person name="Blanquart H."/>
            <person name="Iltis A."/>
            <person name="Morand S.C."/>
        </authorList>
    </citation>
    <scope>NUCLEOTIDE SEQUENCE [LARGE SCALE GENOMIC DNA]</scope>
    <source>
        <strain evidence="8 9">ATCC 15551</strain>
    </source>
</reference>
<keyword evidence="3" id="KW-1003">Cell membrane</keyword>
<accession>A0A221KAD7</accession>
<keyword evidence="5 7" id="KW-1133">Transmembrane helix</keyword>
<dbReference type="PANTHER" id="PTHR30086:SF15">
    <property type="entry name" value="LEUCINE EFFLUX PROTEIN"/>
    <property type="match status" value="1"/>
</dbReference>
<dbReference type="KEGG" id="vff:VITFI_CDS0028"/>
<comment type="similarity">
    <text evidence="2">Belongs to the Rht family.</text>
</comment>
<dbReference type="EMBL" id="CP022423">
    <property type="protein sequence ID" value="ASM75807.1"/>
    <property type="molecule type" value="Genomic_DNA"/>
</dbReference>
<protein>
    <submittedName>
        <fullName evidence="8">Amino acid transporter LysE</fullName>
    </submittedName>
</protein>
<proteinExistence type="inferred from homology"/>
<keyword evidence="6 7" id="KW-0472">Membrane</keyword>
<name>A0A221KAD7_VITFI</name>
<dbReference type="AlphaFoldDB" id="A0A221KAD7"/>
<feature type="transmembrane region" description="Helical" evidence="7">
    <location>
        <begin position="158"/>
        <end position="183"/>
    </location>
</feature>
<feature type="transmembrane region" description="Helical" evidence="7">
    <location>
        <begin position="18"/>
        <end position="40"/>
    </location>
</feature>
<evidence type="ECO:0000313" key="9">
    <source>
        <dbReference type="Proteomes" id="UP000199729"/>
    </source>
</evidence>
<evidence type="ECO:0000313" key="8">
    <source>
        <dbReference type="EMBL" id="ASM75807.1"/>
    </source>
</evidence>
<gene>
    <name evidence="8" type="ORF">VITFI_CDS0028</name>
</gene>
<dbReference type="InterPro" id="IPR001123">
    <property type="entry name" value="LeuE-type"/>
</dbReference>
<evidence type="ECO:0000256" key="4">
    <source>
        <dbReference type="ARBA" id="ARBA00022692"/>
    </source>
</evidence>
<dbReference type="GO" id="GO:0015190">
    <property type="term" value="F:L-leucine transmembrane transporter activity"/>
    <property type="evidence" value="ECO:0007669"/>
    <property type="project" value="TreeGrafter"/>
</dbReference>
<dbReference type="GO" id="GO:0015820">
    <property type="term" value="P:L-leucine transport"/>
    <property type="evidence" value="ECO:0007669"/>
    <property type="project" value="TreeGrafter"/>
</dbReference>
<dbReference type="PIRSF" id="PIRSF006324">
    <property type="entry name" value="LeuE"/>
    <property type="match status" value="1"/>
</dbReference>
<sequence length="214" mass="22873">MLDLLNVFHHALASITDYAAFCAAVLVFLMIPGPGTFTVITSTAQGGPRAAAAASAGIILGDQVLLWLAVAGVAALLAAHPGVFEVVRWGGAVYLGWIGLKLLRAQDGAGPPIRIQPHHYARQGLLITLLNPKAIMFYMAFFPLFIHPSHPPGLLTYGLMAATIAVITALYCVVLIFGAQALTTRLRQHRGVGRWLERGAGVCLLGFGWRLLRD</sequence>
<evidence type="ECO:0000256" key="5">
    <source>
        <dbReference type="ARBA" id="ARBA00022989"/>
    </source>
</evidence>
<evidence type="ECO:0000256" key="2">
    <source>
        <dbReference type="ARBA" id="ARBA00007928"/>
    </source>
</evidence>
<dbReference type="Pfam" id="PF01810">
    <property type="entry name" value="LysE"/>
    <property type="match status" value="1"/>
</dbReference>
<keyword evidence="4 7" id="KW-0812">Transmembrane</keyword>